<gene>
    <name evidence="1" type="ORF">H9X54_002225</name>
</gene>
<dbReference type="EMBL" id="JACSOD020000389">
    <property type="protein sequence ID" value="MBM6498118.1"/>
    <property type="molecule type" value="Genomic_DNA"/>
</dbReference>
<accession>A0ABS2CT56</accession>
<evidence type="ECO:0000313" key="2">
    <source>
        <dbReference type="Proteomes" id="UP000759529"/>
    </source>
</evidence>
<protein>
    <submittedName>
        <fullName evidence="1">Uncharacterized protein</fullName>
    </submittedName>
</protein>
<proteinExistence type="predicted"/>
<name>A0ABS2CT56_9FLAO</name>
<reference evidence="1 2" key="1">
    <citation type="submission" date="2021-02" db="EMBL/GenBank/DDBJ databases">
        <authorList>
            <person name="Jung H.S."/>
            <person name="Chun B.H."/>
            <person name="Jeon C.O."/>
        </authorList>
    </citation>
    <scope>NUCLEOTIDE SEQUENCE [LARGE SCALE GENOMIC DNA]</scope>
    <source>
        <strain evidence="1 2">LMG 25203</strain>
    </source>
</reference>
<organism evidence="1 2">
    <name type="scientific">Flavobacterium macrobrachii</name>
    <dbReference type="NCBI Taxonomy" id="591204"/>
    <lineage>
        <taxon>Bacteria</taxon>
        <taxon>Pseudomonadati</taxon>
        <taxon>Bacteroidota</taxon>
        <taxon>Flavobacteriia</taxon>
        <taxon>Flavobacteriales</taxon>
        <taxon>Flavobacteriaceae</taxon>
        <taxon>Flavobacterium</taxon>
    </lineage>
</organism>
<dbReference type="RefSeq" id="WP_187658642.1">
    <property type="nucleotide sequence ID" value="NZ_JACSOD020000389.1"/>
</dbReference>
<keyword evidence="2" id="KW-1185">Reference proteome</keyword>
<dbReference type="Proteomes" id="UP000759529">
    <property type="component" value="Unassembled WGS sequence"/>
</dbReference>
<sequence length="97" mass="10974">MNQYQVTLGTTYYNKNYFNVGFQASLHLGNHNEPLQIILPNGQIIHSTINRTINRNGSVRFYGGAEWNQFIQANYNLGLVITFQVTNANTITIIPNA</sequence>
<evidence type="ECO:0000313" key="1">
    <source>
        <dbReference type="EMBL" id="MBM6498118.1"/>
    </source>
</evidence>
<comment type="caution">
    <text evidence="1">The sequence shown here is derived from an EMBL/GenBank/DDBJ whole genome shotgun (WGS) entry which is preliminary data.</text>
</comment>